<sequence>MASSCSMRSASACSNTSRGSEGSFSGDPDGESASEFGDDTETTDADGSVAPTSPGGSSVASFDAIDESNETTGRVPPPPRTLHAVSNAPFHTRAELTTPLQLPRDPLACTRARFAALRPRCCHHLRFL</sequence>
<feature type="region of interest" description="Disordered" evidence="1">
    <location>
        <begin position="1"/>
        <end position="87"/>
    </location>
</feature>
<evidence type="ECO:0000313" key="2">
    <source>
        <dbReference type="EMBL" id="CAE0768307.1"/>
    </source>
</evidence>
<organism evidence="2">
    <name type="scientific">Chrysotila carterae</name>
    <name type="common">Marine alga</name>
    <name type="synonym">Syracosphaera carterae</name>
    <dbReference type="NCBI Taxonomy" id="13221"/>
    <lineage>
        <taxon>Eukaryota</taxon>
        <taxon>Haptista</taxon>
        <taxon>Haptophyta</taxon>
        <taxon>Prymnesiophyceae</taxon>
        <taxon>Isochrysidales</taxon>
        <taxon>Isochrysidaceae</taxon>
        <taxon>Chrysotila</taxon>
    </lineage>
</organism>
<proteinExistence type="predicted"/>
<evidence type="ECO:0000256" key="1">
    <source>
        <dbReference type="SAM" id="MobiDB-lite"/>
    </source>
</evidence>
<feature type="compositionally biased region" description="Acidic residues" evidence="1">
    <location>
        <begin position="28"/>
        <end position="44"/>
    </location>
</feature>
<feature type="compositionally biased region" description="Low complexity" evidence="1">
    <location>
        <begin position="1"/>
        <end position="14"/>
    </location>
</feature>
<accession>A0A7S4BJV7</accession>
<gene>
    <name evidence="2" type="ORF">PCAR00345_LOCUS20919</name>
</gene>
<feature type="compositionally biased region" description="Polar residues" evidence="1">
    <location>
        <begin position="50"/>
        <end position="60"/>
    </location>
</feature>
<dbReference type="EMBL" id="HBIZ01032839">
    <property type="protein sequence ID" value="CAE0768307.1"/>
    <property type="molecule type" value="Transcribed_RNA"/>
</dbReference>
<reference evidence="2" key="1">
    <citation type="submission" date="2021-01" db="EMBL/GenBank/DDBJ databases">
        <authorList>
            <person name="Corre E."/>
            <person name="Pelletier E."/>
            <person name="Niang G."/>
            <person name="Scheremetjew M."/>
            <person name="Finn R."/>
            <person name="Kale V."/>
            <person name="Holt S."/>
            <person name="Cochrane G."/>
            <person name="Meng A."/>
            <person name="Brown T."/>
            <person name="Cohen L."/>
        </authorList>
    </citation>
    <scope>NUCLEOTIDE SEQUENCE</scope>
    <source>
        <strain evidence="2">CCMP645</strain>
    </source>
</reference>
<dbReference type="AlphaFoldDB" id="A0A7S4BJV7"/>
<protein>
    <submittedName>
        <fullName evidence="2">Uncharacterized protein</fullName>
    </submittedName>
</protein>
<name>A0A7S4BJV7_CHRCT</name>